<evidence type="ECO:0000313" key="1">
    <source>
        <dbReference type="EMBL" id="CAK0865969.1"/>
    </source>
</evidence>
<evidence type="ECO:0000313" key="2">
    <source>
        <dbReference type="Proteomes" id="UP001189429"/>
    </source>
</evidence>
<keyword evidence="2" id="KW-1185">Reference proteome</keyword>
<protein>
    <submittedName>
        <fullName evidence="1">Uncharacterized protein</fullName>
    </submittedName>
</protein>
<sequence length="262" mass="27986">MARKPRQVNLGPLLTLPLKAGRRLRLVRAMSLCRRLRPPPALLRGAAAPPAGSGRGFGAVVAQELPRAGPPGFAVPWLRPRPPAPARVAAGGRRGFCAVAEALLPAGLRRSPHVTLRLHKAGEQLAPSKDGKRSVGVSDRGAGLVYRGGGRPASSDAIEGREAAGESLEGVWVVKIQPPLDVSSDSAGGIGKITPATLLLNDRKWRFMRFVKEEDDGHFPLLRCALSEPGQVAYLFAEQVEDKGPVLRVFTQERPAPQLVGW</sequence>
<accession>A0ABN9V2H8</accession>
<name>A0ABN9V2H8_9DINO</name>
<dbReference type="EMBL" id="CAUYUJ010016504">
    <property type="protein sequence ID" value="CAK0865969.1"/>
    <property type="molecule type" value="Genomic_DNA"/>
</dbReference>
<proteinExistence type="predicted"/>
<gene>
    <name evidence="1" type="ORF">PCOR1329_LOCUS53347</name>
</gene>
<organism evidence="1 2">
    <name type="scientific">Prorocentrum cordatum</name>
    <dbReference type="NCBI Taxonomy" id="2364126"/>
    <lineage>
        <taxon>Eukaryota</taxon>
        <taxon>Sar</taxon>
        <taxon>Alveolata</taxon>
        <taxon>Dinophyceae</taxon>
        <taxon>Prorocentrales</taxon>
        <taxon>Prorocentraceae</taxon>
        <taxon>Prorocentrum</taxon>
    </lineage>
</organism>
<dbReference type="Proteomes" id="UP001189429">
    <property type="component" value="Unassembled WGS sequence"/>
</dbReference>
<comment type="caution">
    <text evidence="1">The sequence shown here is derived from an EMBL/GenBank/DDBJ whole genome shotgun (WGS) entry which is preliminary data.</text>
</comment>
<reference evidence="1" key="1">
    <citation type="submission" date="2023-10" db="EMBL/GenBank/DDBJ databases">
        <authorList>
            <person name="Chen Y."/>
            <person name="Shah S."/>
            <person name="Dougan E. K."/>
            <person name="Thang M."/>
            <person name="Chan C."/>
        </authorList>
    </citation>
    <scope>NUCLEOTIDE SEQUENCE [LARGE SCALE GENOMIC DNA]</scope>
</reference>